<dbReference type="SUPFAM" id="SSF117856">
    <property type="entry name" value="AF0104/ALDC/Ptd012-like"/>
    <property type="match status" value="1"/>
</dbReference>
<sequence length="139" mass="15581">MQYKKLNTHTFALRIIRGEKIIESLKKFCAKEHISGGFFYGIGAVDEVELAHYNVENKQYSKKKFKQAFEVPNLTGSIGTCEGELIIHAHAVFSDTAMNTIGGHLVEAKVSGTAELLLTKTDPLPKRYDEETGLKLFEF</sequence>
<dbReference type="Gene3D" id="3.30.1330.80">
    <property type="entry name" value="Hypothetical protein, similar to alpha- acetolactate decarboxylase, domain 2"/>
    <property type="match status" value="1"/>
</dbReference>
<reference evidence="3" key="1">
    <citation type="submission" date="2017-09" db="EMBL/GenBank/DDBJ databases">
        <title>Depth-based differentiation of microbial function through sediment-hosted aquifers and enrichment of novel symbionts in the deep terrestrial subsurface.</title>
        <authorList>
            <person name="Probst A.J."/>
            <person name="Ladd B."/>
            <person name="Jarett J.K."/>
            <person name="Geller-Mcgrath D.E."/>
            <person name="Sieber C.M.K."/>
            <person name="Emerson J.B."/>
            <person name="Anantharaman K."/>
            <person name="Thomas B.C."/>
            <person name="Malmstrom R."/>
            <person name="Stieglmeier M."/>
            <person name="Klingl A."/>
            <person name="Woyke T."/>
            <person name="Ryan C.M."/>
            <person name="Banfield J.F."/>
        </authorList>
    </citation>
    <scope>NUCLEOTIDE SEQUENCE [LARGE SCALE GENOMIC DNA]</scope>
</reference>
<evidence type="ECO:0000259" key="1">
    <source>
        <dbReference type="PROSITE" id="PS51742"/>
    </source>
</evidence>
<dbReference type="PROSITE" id="PS51742">
    <property type="entry name" value="PPC"/>
    <property type="match status" value="1"/>
</dbReference>
<dbReference type="PIRSF" id="PIRSF016702">
    <property type="entry name" value="DNA_bp_PD1"/>
    <property type="match status" value="1"/>
</dbReference>
<feature type="domain" description="PPC" evidence="1">
    <location>
        <begin position="4"/>
        <end position="139"/>
    </location>
</feature>
<accession>A0A2H0WTT0</accession>
<gene>
    <name evidence="2" type="ORF">COT62_00475</name>
</gene>
<dbReference type="CDD" id="cd11378">
    <property type="entry name" value="DUF296"/>
    <property type="match status" value="1"/>
</dbReference>
<dbReference type="Proteomes" id="UP000231198">
    <property type="component" value="Unassembled WGS sequence"/>
</dbReference>
<dbReference type="AlphaFoldDB" id="A0A2H0WTT0"/>
<dbReference type="InterPro" id="IPR005175">
    <property type="entry name" value="PPC_dom"/>
</dbReference>
<name>A0A2H0WTT0_9BACT</name>
<comment type="caution">
    <text evidence="2">The sequence shown here is derived from an EMBL/GenBank/DDBJ whole genome shotgun (WGS) entry which is preliminary data.</text>
</comment>
<dbReference type="PANTHER" id="PTHR34988">
    <property type="entry name" value="PROTEIN, PUTATIVE-RELATED"/>
    <property type="match status" value="1"/>
</dbReference>
<proteinExistence type="predicted"/>
<dbReference type="InterPro" id="IPR025707">
    <property type="entry name" value="DNA_bp_PD1"/>
</dbReference>
<dbReference type="EMBL" id="PEZG01000012">
    <property type="protein sequence ID" value="PIS16056.1"/>
    <property type="molecule type" value="Genomic_DNA"/>
</dbReference>
<dbReference type="PANTHER" id="PTHR34988:SF1">
    <property type="entry name" value="DNA-BINDING PROTEIN"/>
    <property type="match status" value="1"/>
</dbReference>
<dbReference type="Pfam" id="PF03479">
    <property type="entry name" value="PCC"/>
    <property type="match status" value="1"/>
</dbReference>
<protein>
    <recommendedName>
        <fullName evidence="1">PPC domain-containing protein</fullName>
    </recommendedName>
</protein>
<evidence type="ECO:0000313" key="3">
    <source>
        <dbReference type="Proteomes" id="UP000231198"/>
    </source>
</evidence>
<organism evidence="2 3">
    <name type="scientific">Candidatus Roizmanbacteria bacterium CG09_land_8_20_14_0_10_41_9</name>
    <dbReference type="NCBI Taxonomy" id="1974850"/>
    <lineage>
        <taxon>Bacteria</taxon>
        <taxon>Candidatus Roizmaniibacteriota</taxon>
    </lineage>
</organism>
<evidence type="ECO:0000313" key="2">
    <source>
        <dbReference type="EMBL" id="PIS16056.1"/>
    </source>
</evidence>